<protein>
    <submittedName>
        <fullName evidence="3">Ferrous iron transport protein A</fullName>
    </submittedName>
</protein>
<dbReference type="InterPro" id="IPR007167">
    <property type="entry name" value="Fe-transptr_FeoA-like"/>
</dbReference>
<dbReference type="RefSeq" id="WP_212695756.1">
    <property type="nucleotide sequence ID" value="NZ_CP058649.1"/>
</dbReference>
<reference evidence="3" key="1">
    <citation type="submission" date="2020-07" db="EMBL/GenBank/DDBJ databases">
        <title>Vallitalea pronyensis genome.</title>
        <authorList>
            <person name="Postec A."/>
        </authorList>
    </citation>
    <scope>NUCLEOTIDE SEQUENCE</scope>
    <source>
        <strain evidence="3">FatNI3</strain>
    </source>
</reference>
<evidence type="ECO:0000313" key="4">
    <source>
        <dbReference type="Proteomes" id="UP000683246"/>
    </source>
</evidence>
<dbReference type="Pfam" id="PF04023">
    <property type="entry name" value="FeoA"/>
    <property type="match status" value="1"/>
</dbReference>
<dbReference type="Gene3D" id="2.30.30.90">
    <property type="match status" value="1"/>
</dbReference>
<dbReference type="KEGG" id="vpy:HZI73_23400"/>
<name>A0A8J8MPA1_9FIRM</name>
<dbReference type="SUPFAM" id="SSF50037">
    <property type="entry name" value="C-terminal domain of transcriptional repressors"/>
    <property type="match status" value="1"/>
</dbReference>
<feature type="domain" description="Ferrous iron transporter FeoA-like" evidence="2">
    <location>
        <begin position="1"/>
        <end position="70"/>
    </location>
</feature>
<dbReference type="Proteomes" id="UP000683246">
    <property type="component" value="Chromosome"/>
</dbReference>
<dbReference type="SMART" id="SM00899">
    <property type="entry name" value="FeoA"/>
    <property type="match status" value="1"/>
</dbReference>
<evidence type="ECO:0000313" key="3">
    <source>
        <dbReference type="EMBL" id="QUI25057.1"/>
    </source>
</evidence>
<evidence type="ECO:0000256" key="1">
    <source>
        <dbReference type="ARBA" id="ARBA00023004"/>
    </source>
</evidence>
<proteinExistence type="predicted"/>
<dbReference type="InterPro" id="IPR038157">
    <property type="entry name" value="FeoA_core_dom"/>
</dbReference>
<dbReference type="AlphaFoldDB" id="A0A8J8MPA1"/>
<organism evidence="3 4">
    <name type="scientific">Vallitalea pronyensis</name>
    <dbReference type="NCBI Taxonomy" id="1348613"/>
    <lineage>
        <taxon>Bacteria</taxon>
        <taxon>Bacillati</taxon>
        <taxon>Bacillota</taxon>
        <taxon>Clostridia</taxon>
        <taxon>Lachnospirales</taxon>
        <taxon>Vallitaleaceae</taxon>
        <taxon>Vallitalea</taxon>
    </lineage>
</organism>
<dbReference type="EMBL" id="CP058649">
    <property type="protein sequence ID" value="QUI25057.1"/>
    <property type="molecule type" value="Genomic_DNA"/>
</dbReference>
<gene>
    <name evidence="3" type="ORF">HZI73_23400</name>
</gene>
<accession>A0A8J8MPA1</accession>
<dbReference type="GO" id="GO:0046914">
    <property type="term" value="F:transition metal ion binding"/>
    <property type="evidence" value="ECO:0007669"/>
    <property type="project" value="InterPro"/>
</dbReference>
<sequence length="70" mass="7844">MSLSKAKTNKEYTVHQVSGQDDMVKFLFSLGCYEGEKVTIISRVATNYIINIKDSRYGIDEALAKIIQVA</sequence>
<keyword evidence="1" id="KW-0408">Iron</keyword>
<dbReference type="InterPro" id="IPR008988">
    <property type="entry name" value="Transcriptional_repressor_C"/>
</dbReference>
<keyword evidence="4" id="KW-1185">Reference proteome</keyword>
<evidence type="ECO:0000259" key="2">
    <source>
        <dbReference type="SMART" id="SM00899"/>
    </source>
</evidence>